<keyword evidence="2" id="KW-1185">Reference proteome</keyword>
<proteinExistence type="predicted"/>
<dbReference type="EMBL" id="JABWDY010009741">
    <property type="protein sequence ID" value="KAF5201197.1"/>
    <property type="molecule type" value="Genomic_DNA"/>
</dbReference>
<accession>A0A7J6WWA6</accession>
<organism evidence="1 2">
    <name type="scientific">Thalictrum thalictroides</name>
    <name type="common">Rue-anemone</name>
    <name type="synonym">Anemone thalictroides</name>
    <dbReference type="NCBI Taxonomy" id="46969"/>
    <lineage>
        <taxon>Eukaryota</taxon>
        <taxon>Viridiplantae</taxon>
        <taxon>Streptophyta</taxon>
        <taxon>Embryophyta</taxon>
        <taxon>Tracheophyta</taxon>
        <taxon>Spermatophyta</taxon>
        <taxon>Magnoliopsida</taxon>
        <taxon>Ranunculales</taxon>
        <taxon>Ranunculaceae</taxon>
        <taxon>Thalictroideae</taxon>
        <taxon>Thalictrum</taxon>
    </lineage>
</organism>
<comment type="caution">
    <text evidence="1">The sequence shown here is derived from an EMBL/GenBank/DDBJ whole genome shotgun (WGS) entry which is preliminary data.</text>
</comment>
<dbReference type="AlphaFoldDB" id="A0A7J6WWA6"/>
<gene>
    <name evidence="1" type="ORF">FRX31_009215</name>
</gene>
<dbReference type="Proteomes" id="UP000554482">
    <property type="component" value="Unassembled WGS sequence"/>
</dbReference>
<sequence>MVKERHRKSHFECGVLESTNLEYLSDAQPRPKAEFSWVSIDLESKTDQLQSQLRAEQESHISVAFR</sequence>
<evidence type="ECO:0000313" key="2">
    <source>
        <dbReference type="Proteomes" id="UP000554482"/>
    </source>
</evidence>
<name>A0A7J6WWA6_THATH</name>
<evidence type="ECO:0000313" key="1">
    <source>
        <dbReference type="EMBL" id="KAF5201197.1"/>
    </source>
</evidence>
<protein>
    <submittedName>
        <fullName evidence="1">Uncharacterized protein</fullName>
    </submittedName>
</protein>
<reference evidence="1 2" key="1">
    <citation type="submission" date="2020-06" db="EMBL/GenBank/DDBJ databases">
        <title>Transcriptomic and genomic resources for Thalictrum thalictroides and T. hernandezii: Facilitating candidate gene discovery in an emerging model plant lineage.</title>
        <authorList>
            <person name="Arias T."/>
            <person name="Riano-Pachon D.M."/>
            <person name="Di Stilio V.S."/>
        </authorList>
    </citation>
    <scope>NUCLEOTIDE SEQUENCE [LARGE SCALE GENOMIC DNA]</scope>
    <source>
        <strain evidence="2">cv. WT478/WT964</strain>
        <tissue evidence="1">Leaves</tissue>
    </source>
</reference>